<evidence type="ECO:0000313" key="1">
    <source>
        <dbReference type="EMBL" id="QBK85953.1"/>
    </source>
</evidence>
<organism evidence="1">
    <name type="scientific">Marseillevirus LCMAC101</name>
    <dbReference type="NCBI Taxonomy" id="2506602"/>
    <lineage>
        <taxon>Viruses</taxon>
        <taxon>Varidnaviria</taxon>
        <taxon>Bamfordvirae</taxon>
        <taxon>Nucleocytoviricota</taxon>
        <taxon>Megaviricetes</taxon>
        <taxon>Pimascovirales</taxon>
        <taxon>Pimascovirales incertae sedis</taxon>
        <taxon>Marseilleviridae</taxon>
    </lineage>
</organism>
<gene>
    <name evidence="1" type="ORF">LCMAC101_05480</name>
</gene>
<name>A0A481YRQ6_9VIRU</name>
<dbReference type="EMBL" id="MK500328">
    <property type="protein sequence ID" value="QBK85953.1"/>
    <property type="molecule type" value="Genomic_DNA"/>
</dbReference>
<accession>A0A481YRQ6</accession>
<sequence length="195" mass="22837">MDSSVQIGSDVVAYEDSTPETIILQLKTRLREIRLFHDRREQVIHNQMEASKEIVEEAYRQWNERQNKLILKLDITMSRKEHEIGLMKQKIARYRILNEYGSEICVKSYQLAKEADDTGDYDTLKTESENEVLIYQIAYDLIQGKLGMWPSDDIDLWFDFAQMKQITGQTLLSNFTQSLISNDSDEYKTNSVEHS</sequence>
<protein>
    <submittedName>
        <fullName evidence="1">Uncharacterized protein</fullName>
    </submittedName>
</protein>
<proteinExistence type="predicted"/>
<reference evidence="1" key="1">
    <citation type="journal article" date="2019" name="MBio">
        <title>Virus Genomes from Deep Sea Sediments Expand the Ocean Megavirome and Support Independent Origins of Viral Gigantism.</title>
        <authorList>
            <person name="Backstrom D."/>
            <person name="Yutin N."/>
            <person name="Jorgensen S.L."/>
            <person name="Dharamshi J."/>
            <person name="Homa F."/>
            <person name="Zaremba-Niedwiedzka K."/>
            <person name="Spang A."/>
            <person name="Wolf Y.I."/>
            <person name="Koonin E.V."/>
            <person name="Ettema T.J."/>
        </authorList>
    </citation>
    <scope>NUCLEOTIDE SEQUENCE</scope>
</reference>